<dbReference type="PANTHER" id="PTHR33420:SF34">
    <property type="entry name" value="MINOR FIMBRIAL SUBUNIT"/>
    <property type="match status" value="1"/>
</dbReference>
<protein>
    <submittedName>
        <fullName evidence="3">Fimbrial protein</fullName>
    </submittedName>
</protein>
<name>A0AAI9DF11_PROST</name>
<evidence type="ECO:0000259" key="2">
    <source>
        <dbReference type="Pfam" id="PF00419"/>
    </source>
</evidence>
<organism evidence="3">
    <name type="scientific">Providencia stuartii</name>
    <dbReference type="NCBI Taxonomy" id="588"/>
    <lineage>
        <taxon>Bacteria</taxon>
        <taxon>Pseudomonadati</taxon>
        <taxon>Pseudomonadota</taxon>
        <taxon>Gammaproteobacteria</taxon>
        <taxon>Enterobacterales</taxon>
        <taxon>Morganellaceae</taxon>
        <taxon>Providencia</taxon>
    </lineage>
</organism>
<feature type="domain" description="Fimbrial-type adhesion" evidence="2">
    <location>
        <begin position="34"/>
        <end position="174"/>
    </location>
</feature>
<dbReference type="SUPFAM" id="SSF49401">
    <property type="entry name" value="Bacterial adhesins"/>
    <property type="match status" value="1"/>
</dbReference>
<dbReference type="PANTHER" id="PTHR33420">
    <property type="entry name" value="FIMBRIAL SUBUNIT ELFA-RELATED"/>
    <property type="match status" value="1"/>
</dbReference>
<accession>A0AAI9DF11</accession>
<dbReference type="GO" id="GO:0009289">
    <property type="term" value="C:pilus"/>
    <property type="evidence" value="ECO:0007669"/>
    <property type="project" value="InterPro"/>
</dbReference>
<dbReference type="EMBL" id="ABMABF030000015">
    <property type="protein sequence ID" value="EMJ5135929.1"/>
    <property type="molecule type" value="Genomic_DNA"/>
</dbReference>
<dbReference type="AlphaFoldDB" id="A0AAI9DF11"/>
<reference evidence="3" key="1">
    <citation type="submission" date="2024-02" db="EMBL/GenBank/DDBJ databases">
        <authorList>
            <consortium name="Clinical and Environmental Microbiology Branch: Whole genome sequencing antimicrobial resistance pathogens in the healthcare setting"/>
        </authorList>
    </citation>
    <scope>NUCLEOTIDE SEQUENCE</scope>
    <source>
        <strain evidence="3">2021GO-0154</strain>
    </source>
</reference>
<evidence type="ECO:0000256" key="1">
    <source>
        <dbReference type="SAM" id="SignalP"/>
    </source>
</evidence>
<keyword evidence="1" id="KW-0732">Signal</keyword>
<dbReference type="InterPro" id="IPR050263">
    <property type="entry name" value="Bact_Fimbrial_Adh_Pro"/>
</dbReference>
<dbReference type="InterPro" id="IPR036937">
    <property type="entry name" value="Adhesion_dom_fimbrial_sf"/>
</dbReference>
<dbReference type="InterPro" id="IPR008966">
    <property type="entry name" value="Adhesion_dom_sf"/>
</dbReference>
<dbReference type="InterPro" id="IPR000259">
    <property type="entry name" value="Adhesion_dom_fimbrial"/>
</dbReference>
<dbReference type="GO" id="GO:0043709">
    <property type="term" value="P:cell adhesion involved in single-species biofilm formation"/>
    <property type="evidence" value="ECO:0007669"/>
    <property type="project" value="TreeGrafter"/>
</dbReference>
<feature type="chain" id="PRO_5042529486" evidence="1">
    <location>
        <begin position="30"/>
        <end position="175"/>
    </location>
</feature>
<dbReference type="Gene3D" id="2.60.40.1090">
    <property type="entry name" value="Fimbrial-type adhesion domain"/>
    <property type="match status" value="1"/>
</dbReference>
<feature type="signal peptide" evidence="1">
    <location>
        <begin position="1"/>
        <end position="29"/>
    </location>
</feature>
<dbReference type="Pfam" id="PF00419">
    <property type="entry name" value="Fimbrial"/>
    <property type="match status" value="1"/>
</dbReference>
<comment type="caution">
    <text evidence="3">The sequence shown here is derived from an EMBL/GenBank/DDBJ whole genome shotgun (WGS) entry which is preliminary data.</text>
</comment>
<gene>
    <name evidence="3" type="ORF">RG298_003704</name>
</gene>
<proteinExistence type="predicted"/>
<evidence type="ECO:0000313" key="3">
    <source>
        <dbReference type="EMBL" id="EMJ5135929.1"/>
    </source>
</evidence>
<sequence>MALQRFNKPAAWGVMAIVLLSVNSPFADASTRVNFTGNLIGNPPCDITGDNDPIVVDFDEVGITKIDGINYMQNFSLKVTCGDDLGSHVRLYLGYTGMDARLFDNNAVLTNRDGLAIRLYYQGQVIAPDDANIPIVMSSGGSAVIPLSAVPVRDPTVDLLEGDFRATGTVEIRYP</sequence>